<accession>A0A1D1UGG8</accession>
<gene>
    <name evidence="1" type="primary">RvY_01232-1</name>
    <name evidence="1" type="synonym">RvY_01232.1</name>
    <name evidence="1" type="ORF">RvY_01232</name>
</gene>
<protein>
    <submittedName>
        <fullName evidence="1">Uncharacterized protein</fullName>
    </submittedName>
</protein>
<evidence type="ECO:0000313" key="2">
    <source>
        <dbReference type="Proteomes" id="UP000186922"/>
    </source>
</evidence>
<dbReference type="EMBL" id="BDGG01000001">
    <property type="protein sequence ID" value="GAU88551.1"/>
    <property type="molecule type" value="Genomic_DNA"/>
</dbReference>
<keyword evidence="2" id="KW-1185">Reference proteome</keyword>
<dbReference type="Proteomes" id="UP000186922">
    <property type="component" value="Unassembled WGS sequence"/>
</dbReference>
<proteinExistence type="predicted"/>
<dbReference type="AlphaFoldDB" id="A0A1D1UGG8"/>
<name>A0A1D1UGG8_RAMVA</name>
<evidence type="ECO:0000313" key="1">
    <source>
        <dbReference type="EMBL" id="GAU88551.1"/>
    </source>
</evidence>
<reference evidence="1 2" key="1">
    <citation type="journal article" date="2016" name="Nat. Commun.">
        <title>Extremotolerant tardigrade genome and improved radiotolerance of human cultured cells by tardigrade-unique protein.</title>
        <authorList>
            <person name="Hashimoto T."/>
            <person name="Horikawa D.D."/>
            <person name="Saito Y."/>
            <person name="Kuwahara H."/>
            <person name="Kozuka-Hata H."/>
            <person name="Shin-I T."/>
            <person name="Minakuchi Y."/>
            <person name="Ohishi K."/>
            <person name="Motoyama A."/>
            <person name="Aizu T."/>
            <person name="Enomoto A."/>
            <person name="Kondo K."/>
            <person name="Tanaka S."/>
            <person name="Hara Y."/>
            <person name="Koshikawa S."/>
            <person name="Sagara H."/>
            <person name="Miura T."/>
            <person name="Yokobori S."/>
            <person name="Miyagawa K."/>
            <person name="Suzuki Y."/>
            <person name="Kubo T."/>
            <person name="Oyama M."/>
            <person name="Kohara Y."/>
            <person name="Fujiyama A."/>
            <person name="Arakawa K."/>
            <person name="Katayama T."/>
            <person name="Toyoda A."/>
            <person name="Kunieda T."/>
        </authorList>
    </citation>
    <scope>NUCLEOTIDE SEQUENCE [LARGE SCALE GENOMIC DNA]</scope>
    <source>
        <strain evidence="1 2">YOKOZUNA-1</strain>
    </source>
</reference>
<sequence length="104" mass="12241">MWETRDDGSFNTAVEKLNRRETKRLMTKRQKELIATEHMFQIVFLEPKSNIPWNSHSTVTGWFDMLGADLDLGTEGRRTHRSKKSAKTITLFTSKMLHRNSFLR</sequence>
<comment type="caution">
    <text evidence="1">The sequence shown here is derived from an EMBL/GenBank/DDBJ whole genome shotgun (WGS) entry which is preliminary data.</text>
</comment>
<organism evidence="1 2">
    <name type="scientific">Ramazzottius varieornatus</name>
    <name type="common">Water bear</name>
    <name type="synonym">Tardigrade</name>
    <dbReference type="NCBI Taxonomy" id="947166"/>
    <lineage>
        <taxon>Eukaryota</taxon>
        <taxon>Metazoa</taxon>
        <taxon>Ecdysozoa</taxon>
        <taxon>Tardigrada</taxon>
        <taxon>Eutardigrada</taxon>
        <taxon>Parachela</taxon>
        <taxon>Hypsibioidea</taxon>
        <taxon>Ramazzottiidae</taxon>
        <taxon>Ramazzottius</taxon>
    </lineage>
</organism>